<dbReference type="EMBL" id="RWIC01000550">
    <property type="protein sequence ID" value="TKC42412.1"/>
    <property type="molecule type" value="Genomic_DNA"/>
</dbReference>
<evidence type="ECO:0000313" key="2">
    <source>
        <dbReference type="EMBL" id="TKC42412.1"/>
    </source>
</evidence>
<feature type="compositionally biased region" description="Basic and acidic residues" evidence="1">
    <location>
        <begin position="75"/>
        <end position="87"/>
    </location>
</feature>
<accession>A0A4U1EZY4</accession>
<proteinExistence type="predicted"/>
<evidence type="ECO:0000256" key="1">
    <source>
        <dbReference type="SAM" id="MobiDB-lite"/>
    </source>
</evidence>
<protein>
    <submittedName>
        <fullName evidence="2">Uncharacterized protein</fullName>
    </submittedName>
</protein>
<gene>
    <name evidence="2" type="ORF">EI555_002469</name>
</gene>
<feature type="non-terminal residue" evidence="2">
    <location>
        <position position="1"/>
    </location>
</feature>
<reference evidence="3" key="1">
    <citation type="journal article" date="2019" name="IScience">
        <title>Narwhal Genome Reveals Long-Term Low Genetic Diversity despite Current Large Abundance Size.</title>
        <authorList>
            <person name="Westbury M.V."/>
            <person name="Petersen B."/>
            <person name="Garde E."/>
            <person name="Heide-Jorgensen M.P."/>
            <person name="Lorenzen E.D."/>
        </authorList>
    </citation>
    <scope>NUCLEOTIDE SEQUENCE [LARGE SCALE GENOMIC DNA]</scope>
</reference>
<feature type="region of interest" description="Disordered" evidence="1">
    <location>
        <begin position="1"/>
        <end position="87"/>
    </location>
</feature>
<evidence type="ECO:0000313" key="3">
    <source>
        <dbReference type="Proteomes" id="UP000308365"/>
    </source>
</evidence>
<dbReference type="AlphaFoldDB" id="A0A4U1EZY4"/>
<organism evidence="2 3">
    <name type="scientific">Monodon monoceros</name>
    <name type="common">Narwhal</name>
    <name type="synonym">Ceratodon monodon</name>
    <dbReference type="NCBI Taxonomy" id="40151"/>
    <lineage>
        <taxon>Eukaryota</taxon>
        <taxon>Metazoa</taxon>
        <taxon>Chordata</taxon>
        <taxon>Craniata</taxon>
        <taxon>Vertebrata</taxon>
        <taxon>Euteleostomi</taxon>
        <taxon>Mammalia</taxon>
        <taxon>Eutheria</taxon>
        <taxon>Laurasiatheria</taxon>
        <taxon>Artiodactyla</taxon>
        <taxon>Whippomorpha</taxon>
        <taxon>Cetacea</taxon>
        <taxon>Odontoceti</taxon>
        <taxon>Monodontidae</taxon>
        <taxon>Monodon</taxon>
    </lineage>
</organism>
<sequence>RRPRPAAPSWAHPHPPTTSPDGSHGTCGGSCSGGSRSPHSSHRQYGGGGAGDTRLGRQPQGPERGCSRRCRKRKPPSDREAGRDRFRLLPQRNLAECEACATFRAGERSVLGVEVCCSGPSSRVGVPAARFFLLKLRVPEQVNESWTPGVVWRSSRGSDGTSPLETETQFMPLTGALCRAAHLE</sequence>
<dbReference type="Proteomes" id="UP000308365">
    <property type="component" value="Unassembled WGS sequence"/>
</dbReference>
<name>A0A4U1EZY4_MONMO</name>
<comment type="caution">
    <text evidence="2">The sequence shown here is derived from an EMBL/GenBank/DDBJ whole genome shotgun (WGS) entry which is preliminary data.</text>
</comment>